<dbReference type="GO" id="GO:0005524">
    <property type="term" value="F:ATP binding"/>
    <property type="evidence" value="ECO:0007669"/>
    <property type="project" value="InterPro"/>
</dbReference>
<dbReference type="InterPro" id="IPR019734">
    <property type="entry name" value="TPR_rpt"/>
</dbReference>
<dbReference type="Gene3D" id="1.25.40.10">
    <property type="entry name" value="Tetratricopeptide repeat domain"/>
    <property type="match status" value="3"/>
</dbReference>
<protein>
    <recommendedName>
        <fullName evidence="2">Protein kinase domain-containing protein</fullName>
    </recommendedName>
</protein>
<feature type="compositionally biased region" description="Polar residues" evidence="1">
    <location>
        <begin position="360"/>
        <end position="396"/>
    </location>
</feature>
<dbReference type="PANTHER" id="PTHR46082:SF6">
    <property type="entry name" value="AAA+ ATPASE DOMAIN-CONTAINING PROTEIN-RELATED"/>
    <property type="match status" value="1"/>
</dbReference>
<dbReference type="EMBL" id="CDPU01000086">
    <property type="protein sequence ID" value="CEO57093.1"/>
    <property type="molecule type" value="Genomic_DNA"/>
</dbReference>
<dbReference type="InterPro" id="IPR008271">
    <property type="entry name" value="Ser/Thr_kinase_AS"/>
</dbReference>
<name>A0A0B7KHP1_BIOOC</name>
<reference evidence="3" key="1">
    <citation type="submission" date="2015-01" db="EMBL/GenBank/DDBJ databases">
        <authorList>
            <person name="Durling Mikael"/>
        </authorList>
    </citation>
    <scope>NUCLEOTIDE SEQUENCE</scope>
</reference>
<dbReference type="SUPFAM" id="SSF56112">
    <property type="entry name" value="Protein kinase-like (PK-like)"/>
    <property type="match status" value="1"/>
</dbReference>
<feature type="compositionally biased region" description="Low complexity" evidence="1">
    <location>
        <begin position="340"/>
        <end position="354"/>
    </location>
</feature>
<dbReference type="PANTHER" id="PTHR46082">
    <property type="entry name" value="ATP/GTP-BINDING PROTEIN-RELATED"/>
    <property type="match status" value="1"/>
</dbReference>
<evidence type="ECO:0000259" key="2">
    <source>
        <dbReference type="PROSITE" id="PS50011"/>
    </source>
</evidence>
<dbReference type="SMART" id="SM00220">
    <property type="entry name" value="S_TKc"/>
    <property type="match status" value="1"/>
</dbReference>
<dbReference type="GO" id="GO:0004672">
    <property type="term" value="F:protein kinase activity"/>
    <property type="evidence" value="ECO:0007669"/>
    <property type="project" value="InterPro"/>
</dbReference>
<dbReference type="AlphaFoldDB" id="A0A0B7KHP1"/>
<dbReference type="SUPFAM" id="SSF48452">
    <property type="entry name" value="TPR-like"/>
    <property type="match status" value="3"/>
</dbReference>
<organism evidence="3">
    <name type="scientific">Bionectria ochroleuca</name>
    <name type="common">Gliocladium roseum</name>
    <dbReference type="NCBI Taxonomy" id="29856"/>
    <lineage>
        <taxon>Eukaryota</taxon>
        <taxon>Fungi</taxon>
        <taxon>Dikarya</taxon>
        <taxon>Ascomycota</taxon>
        <taxon>Pezizomycotina</taxon>
        <taxon>Sordariomycetes</taxon>
        <taxon>Hypocreomycetidae</taxon>
        <taxon>Hypocreales</taxon>
        <taxon>Bionectriaceae</taxon>
        <taxon>Clonostachys</taxon>
    </lineage>
</organism>
<dbReference type="Pfam" id="PF00069">
    <property type="entry name" value="Pkinase"/>
    <property type="match status" value="1"/>
</dbReference>
<accession>A0A0B7KHP1</accession>
<sequence length="1061" mass="119665">MDFATGLPEIVQDSRLDVRFANEGQRRYTIHPQAATRRSRYVEERWVHKKVLGQGGHGSVDLQVKDMGRPGTLQHRAVKKIRLQHGEARQSKMIQRELEAIFKFSQARANIWQYSELFVQSYGWFVSEGLIHIAMEYHELGDLQHFLNDASQCPGKRLPEHDVHDISLQGFSHRDLKPANILIKHQPPNPWWVKLGDFGISKRGGEMSQLTTIGGTLSFMPPEMRFQSTRLSTRPFAADMWSYGETIYRMLAGQPMFDGDALLDYWQGRASFPEEALRRLKISNAAIEFIKKLVVPESEKRMSSEEAMHDPWIDAPPPQPQQSESTPKDQTLPFRPLPLSNENSNTTASSTYSNVWPDEPSNTATQLRQATYSNLWPDSRSKNPTSYPKSTHTPHQPNLPRTDPSTQSRLASQVSAGSSSVYTTSDPGVPGTHHHTLEKCQKLNSKAEAAFEDEDYQMSETIYRDVWKIKTRTFGSDHPETVDNKMKLAEAMAEQGSDQKLVVAESMFREVWQLRKATLGNEHRDTLLAEQNLASALSCLDRDDEAEGMFRGVLVLQTKTLGDEHDDTLKTMSGLADLLLNGEENDKEERVKEAADLFEQVLKIKTITLGLEHDETAFAMQKVSSAYLQQHLFAEAEALSKKALSIIHSKYGRDHKKAFGIMEGLAGTLHMQGKAEECESLLRDLVEVKGRVLGDAQAVNAIDDLAVHLSREGKKGEAEQYYRIALSIQKNEGNDEQRTLAIMEALAMLLFSQDKDEEEAKSLSREVVETRTRVDGIEHPATLHSMHVLGKLLSDDVSETGGESLSILEGVVRLRQRTLGFEHEDTLQAAVDLAHVYSKMKDNGKAESTYKEVIRIQRKELGAKHPHTLDTMSRLASFLTRADRMPAAETMLQDVIVGRQQALGESHPRTIESMESLRKVLTEQGKLINATSVAEKIVELQKTSLGKDNEGTMAAMLALARIYTHREEYLEPQVLYQRVIKIITSTSNGNEDILRLAVLRLVELLHLQGKFEEAELVCEDVFLRIAKIKEKSTTDLEHFKTSIISDLYEMDLSVIANKLIR</sequence>
<proteinExistence type="predicted"/>
<dbReference type="InterPro" id="IPR011009">
    <property type="entry name" value="Kinase-like_dom_sf"/>
</dbReference>
<evidence type="ECO:0000313" key="3">
    <source>
        <dbReference type="EMBL" id="CEO57093.1"/>
    </source>
</evidence>
<dbReference type="Pfam" id="PF13374">
    <property type="entry name" value="TPR_10"/>
    <property type="match status" value="6"/>
</dbReference>
<dbReference type="InterPro" id="IPR000719">
    <property type="entry name" value="Prot_kinase_dom"/>
</dbReference>
<dbReference type="PROSITE" id="PS50011">
    <property type="entry name" value="PROTEIN_KINASE_DOM"/>
    <property type="match status" value="1"/>
</dbReference>
<dbReference type="Gene3D" id="1.10.510.10">
    <property type="entry name" value="Transferase(Phosphotransferase) domain 1"/>
    <property type="match status" value="1"/>
</dbReference>
<feature type="region of interest" description="Disordered" evidence="1">
    <location>
        <begin position="301"/>
        <end position="436"/>
    </location>
</feature>
<dbReference type="InterPro" id="IPR053137">
    <property type="entry name" value="NLR-like"/>
</dbReference>
<dbReference type="PROSITE" id="PS00108">
    <property type="entry name" value="PROTEIN_KINASE_ST"/>
    <property type="match status" value="1"/>
</dbReference>
<feature type="compositionally biased region" description="Basic and acidic residues" evidence="1">
    <location>
        <begin position="301"/>
        <end position="312"/>
    </location>
</feature>
<feature type="compositionally biased region" description="Polar residues" evidence="1">
    <location>
        <begin position="403"/>
        <end position="426"/>
    </location>
</feature>
<feature type="domain" description="Protein kinase" evidence="2">
    <location>
        <begin position="46"/>
        <end position="313"/>
    </location>
</feature>
<gene>
    <name evidence="3" type="ORF">BN869_000013151_1</name>
</gene>
<dbReference type="SMART" id="SM00028">
    <property type="entry name" value="TPR"/>
    <property type="match status" value="2"/>
</dbReference>
<dbReference type="InterPro" id="IPR011990">
    <property type="entry name" value="TPR-like_helical_dom_sf"/>
</dbReference>
<evidence type="ECO:0000256" key="1">
    <source>
        <dbReference type="SAM" id="MobiDB-lite"/>
    </source>
</evidence>